<evidence type="ECO:0000256" key="1">
    <source>
        <dbReference type="SAM" id="MobiDB-lite"/>
    </source>
</evidence>
<protein>
    <recommendedName>
        <fullName evidence="2">C2H2-type domain-containing protein</fullName>
    </recommendedName>
</protein>
<dbReference type="Gene3D" id="3.30.160.60">
    <property type="entry name" value="Classic Zinc Finger"/>
    <property type="match status" value="1"/>
</dbReference>
<sequence>MYRAYQENLGKHNNTIENRERYSNHHNNITDPAGFSVDPSSTGLFSNLDAENPWSSQFEDVSVERNTMNSDIQQIFPATLSAIPQLSLCDVDLYNQDDQGLRNPMDPERFEPWSSYTVLLESAELRTEEGGTLRTPWIYLWNAEEMDPDQRFSQISPEDVRLERARYVKNPEMQAARAFYNALQIMRRTIQANEAELSPHLRTHHEKTNCEIEMLLSFHEYDLHANECADCCSALANLRRQLPCCELGMRLAEKVFLAIDWYATATFGDYETVSLQVFDPSVRNLLLAFTQAEPTHAIKAEENTARSLQENAAIQTLAIESLGVISSFLGLEDKTSVIKSRHSNMRESPRANISGGRRDKSQTEIPSFLQEEQPDLLITDADLVVSKLDEYLDSPSKRRALRTRIGQQGMRSIRRLFNVSLHGYNSLERALGDRIEDKYDFYQNFPNHADLLSLGVQTFIELSSEKPSYPTALREVYSILHLCDSINKILPQRNSERRRRAESFTRELKDWRNIIETDGERSAFELIVQIRWPSQYLQFRRRPSLFLKSPSNKISQHLPPPEDRSETTTATSSDIRRGPQTASPSAAEESNPMAKALLWMQLFAGIVFTTIAAYFSLNHRMVNILVLYLTGGDSQILNSSQTIDNNSTHLPKNLAWISSSSIKFMDKTRRYIINKLRDPEYSIFSHVIDVAADSLSCGWISTIKGLESLLLQMAKLVECTKVEFQGFVEKVLDLCMICAANLSQYESHRIAPKGSDTKYNISYKESRVAEVFGRWTADDDEVPTEIPTLQDIMSVSPAAGFGSSMYHNDRFLGPQSPSAASLGSSRSLGHRIKSDFLDDIGVPVEDRLVSTEDMYFPERTVDQDLSGGPIAAYASMMNAPTMDPVLTIEHQDNLLALYPAHAHFPTPSSTKAYSHTHPPNMFHHTASNFDSFWNMNRAPVVVSSLPEHTGYYLAPNSGWHFAEDFLGSTSSPSNAYCQAPTSIPTSLPTAYPDNLKPLLTGSITASSISPYIQSAETPRFLPIAPTPPPPVPPPKPRKRRRSSSTKNEDDRSSGTGTGQPVTKRQKKTMLFKCPICKHDIAAPRMNLTRHIRSVHADSRTRRIECEWPGCATTFQAARKDNYRAHLRKHHEKLSESGSILS</sequence>
<evidence type="ECO:0000313" key="3">
    <source>
        <dbReference type="EMBL" id="KAK6334197.1"/>
    </source>
</evidence>
<dbReference type="InterPro" id="IPR013087">
    <property type="entry name" value="Znf_C2H2_type"/>
</dbReference>
<keyword evidence="4" id="KW-1185">Reference proteome</keyword>
<evidence type="ECO:0000259" key="2">
    <source>
        <dbReference type="SMART" id="SM00355"/>
    </source>
</evidence>
<name>A0AAV9U2H1_9PEZI</name>
<dbReference type="SMART" id="SM00355">
    <property type="entry name" value="ZnF_C2H2"/>
    <property type="match status" value="2"/>
</dbReference>
<feature type="region of interest" description="Disordered" evidence="1">
    <location>
        <begin position="550"/>
        <end position="588"/>
    </location>
</feature>
<feature type="domain" description="C2H2-type" evidence="2">
    <location>
        <begin position="1071"/>
        <end position="1095"/>
    </location>
</feature>
<comment type="caution">
    <text evidence="3">The sequence shown here is derived from an EMBL/GenBank/DDBJ whole genome shotgun (WGS) entry which is preliminary data.</text>
</comment>
<feature type="compositionally biased region" description="Pro residues" evidence="1">
    <location>
        <begin position="1024"/>
        <end position="1034"/>
    </location>
</feature>
<feature type="region of interest" description="Disordered" evidence="1">
    <location>
        <begin position="340"/>
        <end position="362"/>
    </location>
</feature>
<dbReference type="Proteomes" id="UP001375240">
    <property type="component" value="Unassembled WGS sequence"/>
</dbReference>
<proteinExistence type="predicted"/>
<feature type="domain" description="C2H2-type" evidence="2">
    <location>
        <begin position="1103"/>
        <end position="1129"/>
    </location>
</feature>
<evidence type="ECO:0000313" key="4">
    <source>
        <dbReference type="Proteomes" id="UP001375240"/>
    </source>
</evidence>
<dbReference type="AlphaFoldDB" id="A0AAV9U2H1"/>
<reference evidence="3 4" key="1">
    <citation type="submission" date="2019-10" db="EMBL/GenBank/DDBJ databases">
        <authorList>
            <person name="Palmer J.M."/>
        </authorList>
    </citation>
    <scope>NUCLEOTIDE SEQUENCE [LARGE SCALE GENOMIC DNA]</scope>
    <source>
        <strain evidence="3 4">TWF696</strain>
    </source>
</reference>
<dbReference type="EMBL" id="JAVHNQ010000013">
    <property type="protein sequence ID" value="KAK6334197.1"/>
    <property type="molecule type" value="Genomic_DNA"/>
</dbReference>
<gene>
    <name evidence="3" type="ORF">TWF696_002698</name>
</gene>
<accession>A0AAV9U2H1</accession>
<organism evidence="3 4">
    <name type="scientific">Orbilia brochopaga</name>
    <dbReference type="NCBI Taxonomy" id="3140254"/>
    <lineage>
        <taxon>Eukaryota</taxon>
        <taxon>Fungi</taxon>
        <taxon>Dikarya</taxon>
        <taxon>Ascomycota</taxon>
        <taxon>Pezizomycotina</taxon>
        <taxon>Orbiliomycetes</taxon>
        <taxon>Orbiliales</taxon>
        <taxon>Orbiliaceae</taxon>
        <taxon>Orbilia</taxon>
    </lineage>
</organism>
<feature type="region of interest" description="Disordered" evidence="1">
    <location>
        <begin position="1019"/>
        <end position="1064"/>
    </location>
</feature>